<keyword evidence="7 10" id="KW-0472">Membrane</keyword>
<dbReference type="PROSITE" id="PS52016">
    <property type="entry name" value="TONB_DEPENDENT_REC_3"/>
    <property type="match status" value="1"/>
</dbReference>
<protein>
    <submittedName>
        <fullName evidence="15">TonB-dependent receptor</fullName>
    </submittedName>
</protein>
<dbReference type="SUPFAM" id="SSF49464">
    <property type="entry name" value="Carboxypeptidase regulatory domain-like"/>
    <property type="match status" value="1"/>
</dbReference>
<dbReference type="Proteomes" id="UP001062165">
    <property type="component" value="Chromosome"/>
</dbReference>
<dbReference type="PANTHER" id="PTHR30069">
    <property type="entry name" value="TONB-DEPENDENT OUTER MEMBRANE RECEPTOR"/>
    <property type="match status" value="1"/>
</dbReference>
<evidence type="ECO:0000313" key="16">
    <source>
        <dbReference type="Proteomes" id="UP001062165"/>
    </source>
</evidence>
<evidence type="ECO:0000256" key="4">
    <source>
        <dbReference type="ARBA" id="ARBA00022692"/>
    </source>
</evidence>
<dbReference type="EMBL" id="CP106735">
    <property type="protein sequence ID" value="UXX77686.1"/>
    <property type="molecule type" value="Genomic_DNA"/>
</dbReference>
<dbReference type="InterPro" id="IPR037066">
    <property type="entry name" value="Plug_dom_sf"/>
</dbReference>
<organism evidence="15 16">
    <name type="scientific">Reichenbachiella carrageenanivorans</name>
    <dbReference type="NCBI Taxonomy" id="2979869"/>
    <lineage>
        <taxon>Bacteria</taxon>
        <taxon>Pseudomonadati</taxon>
        <taxon>Bacteroidota</taxon>
        <taxon>Cytophagia</taxon>
        <taxon>Cytophagales</taxon>
        <taxon>Reichenbachiellaceae</taxon>
        <taxon>Reichenbachiella</taxon>
    </lineage>
</organism>
<keyword evidence="4 10" id="KW-0812">Transmembrane</keyword>
<reference evidence="15" key="1">
    <citation type="submission" date="2022-10" db="EMBL/GenBank/DDBJ databases">
        <title>Comparative genomics and taxonomic characterization of three novel marine species of genus Reichenbachiella exhibiting antioxidant and polysaccharide degradation activities.</title>
        <authorList>
            <person name="Muhammad N."/>
            <person name="Lee Y.-J."/>
            <person name="Ko J."/>
            <person name="Kim S.-G."/>
        </authorList>
    </citation>
    <scope>NUCLEOTIDE SEQUENCE</scope>
    <source>
        <strain evidence="15">Wsw4-B4</strain>
    </source>
</reference>
<dbReference type="Gene3D" id="2.40.170.20">
    <property type="entry name" value="TonB-dependent receptor, beta-barrel domain"/>
    <property type="match status" value="1"/>
</dbReference>
<evidence type="ECO:0000259" key="14">
    <source>
        <dbReference type="Pfam" id="PF07715"/>
    </source>
</evidence>
<keyword evidence="2 10" id="KW-0813">Transport</keyword>
<comment type="similarity">
    <text evidence="10 11">Belongs to the TonB-dependent receptor family.</text>
</comment>
<dbReference type="InterPro" id="IPR039426">
    <property type="entry name" value="TonB-dep_rcpt-like"/>
</dbReference>
<evidence type="ECO:0000256" key="3">
    <source>
        <dbReference type="ARBA" id="ARBA00022452"/>
    </source>
</evidence>
<dbReference type="Pfam" id="PF07715">
    <property type="entry name" value="Plug"/>
    <property type="match status" value="1"/>
</dbReference>
<dbReference type="Gene3D" id="2.170.130.10">
    <property type="entry name" value="TonB-dependent receptor, plug domain"/>
    <property type="match status" value="1"/>
</dbReference>
<evidence type="ECO:0000256" key="8">
    <source>
        <dbReference type="ARBA" id="ARBA00023170"/>
    </source>
</evidence>
<keyword evidence="9 10" id="KW-0998">Cell outer membrane</keyword>
<accession>A0ABY6CUV2</accession>
<evidence type="ECO:0000256" key="10">
    <source>
        <dbReference type="PROSITE-ProRule" id="PRU01360"/>
    </source>
</evidence>
<keyword evidence="6 11" id="KW-0798">TonB box</keyword>
<keyword evidence="3 10" id="KW-1134">Transmembrane beta strand</keyword>
<evidence type="ECO:0000259" key="13">
    <source>
        <dbReference type="Pfam" id="PF00593"/>
    </source>
</evidence>
<evidence type="ECO:0000256" key="11">
    <source>
        <dbReference type="RuleBase" id="RU003357"/>
    </source>
</evidence>
<comment type="subcellular location">
    <subcellularLocation>
        <location evidence="1 10">Cell outer membrane</location>
        <topology evidence="1 10">Multi-pass membrane protein</topology>
    </subcellularLocation>
</comment>
<gene>
    <name evidence="15" type="ORF">N7E81_09930</name>
</gene>
<dbReference type="InterPro" id="IPR036942">
    <property type="entry name" value="Beta-barrel_TonB_sf"/>
</dbReference>
<dbReference type="InterPro" id="IPR012910">
    <property type="entry name" value="Plug_dom"/>
</dbReference>
<dbReference type="PANTHER" id="PTHR30069:SF29">
    <property type="entry name" value="HEMOGLOBIN AND HEMOGLOBIN-HAPTOGLOBIN-BINDING PROTEIN 1-RELATED"/>
    <property type="match status" value="1"/>
</dbReference>
<dbReference type="InterPro" id="IPR000531">
    <property type="entry name" value="Beta-barrel_TonB"/>
</dbReference>
<keyword evidence="8 15" id="KW-0675">Receptor</keyword>
<feature type="domain" description="TonB-dependent receptor-like beta-barrel" evidence="13">
    <location>
        <begin position="331"/>
        <end position="744"/>
    </location>
</feature>
<dbReference type="RefSeq" id="WP_263049433.1">
    <property type="nucleotide sequence ID" value="NZ_CP106735.1"/>
</dbReference>
<keyword evidence="5" id="KW-0732">Signal</keyword>
<dbReference type="Pfam" id="PF00593">
    <property type="entry name" value="TonB_dep_Rec_b-barrel"/>
    <property type="match status" value="1"/>
</dbReference>
<evidence type="ECO:0000256" key="2">
    <source>
        <dbReference type="ARBA" id="ARBA00022448"/>
    </source>
</evidence>
<dbReference type="Gene3D" id="2.60.40.1120">
    <property type="entry name" value="Carboxypeptidase-like, regulatory domain"/>
    <property type="match status" value="1"/>
</dbReference>
<keyword evidence="16" id="KW-1185">Reference proteome</keyword>
<dbReference type="InterPro" id="IPR008969">
    <property type="entry name" value="CarboxyPept-like_regulatory"/>
</dbReference>
<proteinExistence type="inferred from homology"/>
<feature type="domain" description="TonB-dependent receptor plug" evidence="14">
    <location>
        <begin position="113"/>
        <end position="215"/>
    </location>
</feature>
<dbReference type="Pfam" id="PF13715">
    <property type="entry name" value="CarbopepD_reg_2"/>
    <property type="match status" value="1"/>
</dbReference>
<sequence>MISLLVSFSALSQVQISGVIYDAANKEPLPGAMISIHELNLAKVTDIDGRFLFENIRLATYHLHVSYMGYKAQTMVKTLGQGEDHIKIYLEPTTLELSEIVVESNHYKTGPKEQTLPMEILDAEFLAKNRKGTFVNSLEDIPGVSAINTGVGISKPVIRGMSFNRVIVNDKGVKQEGQQWGTDHGLEIDMFEPGRVEIIKGPGSLMYGSDGLGGVINIFPPAIPHDKEIEGGVQGIYKSNNHLIGTSAMVQGEKNDWVYRGRFSTQDFGDYRVPADQFTYNGYSLPIYDERLKNTAGKERNFTLMSGVKKNWGYSTLTVSNFHQKAGLFAGAVGIPRSYQLEPDGSSRNIDIPYQKTNHFKVSSNSNVLLGGHWLEMDWGYQRNQREEHSDPTAHGREEGPDGTLEHGLDLQTLSVNTRYFWRSSESHTRIIGLQGQYQWHDWDGFAFLLPAFTSSSVGLFAYEEYSWARRFTATGGLRLDYATRDITGYSESDGTDFFQYNEDLNRDYFNVSGALGLSFYPNDLLNMKLNLGSSFRVPTPNELAINGLHHGTFRYELGNSDLTSERGLQVDFSLSYQKKNFSLVVTPFASYFDGFIYLAATTQFSSDLNPFLPAESGQIYQYRQNDAVFAGTEVAMEYHMLDELHWRAAYEYVYNYNLDTKLPLPFTPPGSLYTELEYGIELKSSWLKDIHFGTNAKWVFDQNRVDRNENTTPGYWLLGANVGMGLAMGKKNTAQLAFSAQNLLDKEYYNHLSRYRLLNLPEQGRNFVISLHIPLAIQ</sequence>
<evidence type="ECO:0000256" key="9">
    <source>
        <dbReference type="ARBA" id="ARBA00023237"/>
    </source>
</evidence>
<evidence type="ECO:0000313" key="15">
    <source>
        <dbReference type="EMBL" id="UXX77686.1"/>
    </source>
</evidence>
<dbReference type="SUPFAM" id="SSF56935">
    <property type="entry name" value="Porins"/>
    <property type="match status" value="1"/>
</dbReference>
<name>A0ABY6CUV2_9BACT</name>
<feature type="region of interest" description="Disordered" evidence="12">
    <location>
        <begin position="385"/>
        <end position="407"/>
    </location>
</feature>
<evidence type="ECO:0000256" key="6">
    <source>
        <dbReference type="ARBA" id="ARBA00023077"/>
    </source>
</evidence>
<evidence type="ECO:0000256" key="12">
    <source>
        <dbReference type="SAM" id="MobiDB-lite"/>
    </source>
</evidence>
<evidence type="ECO:0000256" key="5">
    <source>
        <dbReference type="ARBA" id="ARBA00022729"/>
    </source>
</evidence>
<evidence type="ECO:0000256" key="1">
    <source>
        <dbReference type="ARBA" id="ARBA00004571"/>
    </source>
</evidence>
<evidence type="ECO:0000256" key="7">
    <source>
        <dbReference type="ARBA" id="ARBA00023136"/>
    </source>
</evidence>